<dbReference type="Proteomes" id="UP000553776">
    <property type="component" value="Unassembled WGS sequence"/>
</dbReference>
<evidence type="ECO:0000256" key="3">
    <source>
        <dbReference type="ARBA" id="ARBA00013368"/>
    </source>
</evidence>
<feature type="coiled-coil region" evidence="4">
    <location>
        <begin position="805"/>
        <end position="850"/>
    </location>
</feature>
<feature type="coiled-coil region" evidence="4">
    <location>
        <begin position="935"/>
        <end position="969"/>
    </location>
</feature>
<evidence type="ECO:0000313" key="7">
    <source>
        <dbReference type="Proteomes" id="UP000553776"/>
    </source>
</evidence>
<proteinExistence type="inferred from homology"/>
<dbReference type="Gene3D" id="3.40.50.300">
    <property type="entry name" value="P-loop containing nucleotide triphosphate hydrolases"/>
    <property type="match status" value="2"/>
</dbReference>
<dbReference type="PANTHER" id="PTHR32114">
    <property type="entry name" value="ABC TRANSPORTER ABCH.3"/>
    <property type="match status" value="1"/>
</dbReference>
<dbReference type="RefSeq" id="WP_185139436.1">
    <property type="nucleotide sequence ID" value="NZ_JACJVR010000128.1"/>
</dbReference>
<sequence>MKPIRLELAGLQSYREKQTVDFERLCQGGVFGIFGPTGSGKSSILDAMTLALYGKVERAPKGTQGILNGAESKLSVAFTFELAGAGERVRYRVERQYKRAGEANVHGALCRLIEARPEGDRVLADKQNEVDAAVERLIGLTMPDFTRAVVLPQGKFAEFLTLTGKDRRQMLQRLFRLERYGDLLAARLSARVDAVRVALRETEAEQQGLGDASPEALQAALDRLAEAKQAAGKLREELLKAESEHEALSRRRERRLELERVEKQLAELDAEAPRIAEQEALLEKLKHAERVSPAILDNDEAERDAAVRREERIAAEAGRAAGSKEADEAAAGWMAAQEEAAKREPELILRAERLSQAVKLEDEAAEWETKRKEASSELVHTESRGEEVERAFAEEADRLQRAKAKQAQLRAQWEELGPQAESAGRLQQAAARKEQAMEAARQEEEAEREAADWRDKLAKAQERKAAAETAADLARRQGAALRSRHEEAAERAEELVGRIGLLIQAAEEASRRDQQAHAAAHLAEGLREGEACPVCGSTAHPRLASAASSAAAAEVEAASVWTDALRTLEATEKELDAAVERTAWYADRLRSRLSEADEDGLLPSASEGQTPDDPLLREAAATAELQPLIFSKTPDHPAEWREELDVISRYSKEWRELSGSVVSLQERWESEVQASMREQELAKEAEASAAATSAQFRDKLARLAEQARVLREAWDRDYPDLPFADVQALALSAAEAEKEARTLRERLDKSVDFVGELDERLRAMEREKQALAVRRAELRARSEAIAASADAVAAKLREWTGGAPAREMLAEAERERARLQSALAAARSRHDAAQRKLQEAEAAKTAAAERAIAADDRLRRTSARLAEAIASSGFGDAAEIRPLVDRLSEMPILAEEIERHRGLRQQLTGQAKLLKEALGDEPATEEAWAESAARLSALKRELELAAESAAKAERDAEDLTSRRDRWERLETRRASLAEESGRMAQLQSVFRGNAFVEYVAEEQLEQVCRSASERLGYLTRRRYALEVDAGGGFVIRDDANGGLRRPVSTLSGGETFLTSLALALALSAQIQLRGRYPLQFFFLDEGFGTLDPELLDTVVTSLEKLQQDELAVGIISHVPELQARLPRRLVVAPAEPGGRGSRISYDTI</sequence>
<dbReference type="SUPFAM" id="SSF52540">
    <property type="entry name" value="P-loop containing nucleoside triphosphate hydrolases"/>
    <property type="match status" value="1"/>
</dbReference>
<keyword evidence="4" id="KW-0175">Coiled coil</keyword>
<evidence type="ECO:0000256" key="1">
    <source>
        <dbReference type="ARBA" id="ARBA00006930"/>
    </source>
</evidence>
<feature type="coiled-coil region" evidence="4">
    <location>
        <begin position="357"/>
        <end position="477"/>
    </location>
</feature>
<feature type="coiled-coil region" evidence="4">
    <location>
        <begin position="693"/>
        <end position="781"/>
    </location>
</feature>
<dbReference type="GO" id="GO:0006302">
    <property type="term" value="P:double-strand break repair"/>
    <property type="evidence" value="ECO:0007669"/>
    <property type="project" value="InterPro"/>
</dbReference>
<accession>A0A841U6M1</accession>
<evidence type="ECO:0000313" key="6">
    <source>
        <dbReference type="EMBL" id="MBB6695489.1"/>
    </source>
</evidence>
<dbReference type="AlphaFoldDB" id="A0A841U6M1"/>
<dbReference type="EMBL" id="JACJVR010000128">
    <property type="protein sequence ID" value="MBB6695489.1"/>
    <property type="molecule type" value="Genomic_DNA"/>
</dbReference>
<keyword evidence="7" id="KW-1185">Reference proteome</keyword>
<feature type="coiled-coil region" evidence="4">
    <location>
        <begin position="185"/>
        <end position="278"/>
    </location>
</feature>
<dbReference type="Pfam" id="PF13476">
    <property type="entry name" value="AAA_23"/>
    <property type="match status" value="1"/>
</dbReference>
<protein>
    <recommendedName>
        <fullName evidence="3">Nuclease SbcCD subunit C</fullName>
    </recommendedName>
</protein>
<evidence type="ECO:0000259" key="5">
    <source>
        <dbReference type="Pfam" id="PF13476"/>
    </source>
</evidence>
<dbReference type="Pfam" id="PF13558">
    <property type="entry name" value="SbcC_Walker_B"/>
    <property type="match status" value="1"/>
</dbReference>
<comment type="caution">
    <text evidence="6">The sequence shown here is derived from an EMBL/GenBank/DDBJ whole genome shotgun (WGS) entry which is preliminary data.</text>
</comment>
<dbReference type="InterPro" id="IPR038729">
    <property type="entry name" value="Rad50/SbcC_AAA"/>
</dbReference>
<evidence type="ECO:0000256" key="2">
    <source>
        <dbReference type="ARBA" id="ARBA00011322"/>
    </source>
</evidence>
<dbReference type="PANTHER" id="PTHR32114:SF2">
    <property type="entry name" value="ABC TRANSPORTER ABCH.3"/>
    <property type="match status" value="1"/>
</dbReference>
<gene>
    <name evidence="6" type="ORF">H7B90_29255</name>
</gene>
<dbReference type="InterPro" id="IPR027417">
    <property type="entry name" value="P-loop_NTPase"/>
</dbReference>
<evidence type="ECO:0000256" key="4">
    <source>
        <dbReference type="SAM" id="Coils"/>
    </source>
</evidence>
<dbReference type="GO" id="GO:0016887">
    <property type="term" value="F:ATP hydrolysis activity"/>
    <property type="evidence" value="ECO:0007669"/>
    <property type="project" value="InterPro"/>
</dbReference>
<comment type="subunit">
    <text evidence="2">Heterodimer of SbcC and SbcD.</text>
</comment>
<reference evidence="6 7" key="1">
    <citation type="submission" date="2020-08" db="EMBL/GenBank/DDBJ databases">
        <title>Cohnella phylogeny.</title>
        <authorList>
            <person name="Dunlap C."/>
        </authorList>
    </citation>
    <scope>NUCLEOTIDE SEQUENCE [LARGE SCALE GENOMIC DNA]</scope>
    <source>
        <strain evidence="6 7">DSM 25239</strain>
    </source>
</reference>
<feature type="domain" description="Rad50/SbcC-type AAA" evidence="5">
    <location>
        <begin position="5"/>
        <end position="270"/>
    </location>
</feature>
<comment type="similarity">
    <text evidence="1">Belongs to the SMC family. SbcC subfamily.</text>
</comment>
<organism evidence="6 7">
    <name type="scientific">Cohnella xylanilytica</name>
    <dbReference type="NCBI Taxonomy" id="557555"/>
    <lineage>
        <taxon>Bacteria</taxon>
        <taxon>Bacillati</taxon>
        <taxon>Bacillota</taxon>
        <taxon>Bacilli</taxon>
        <taxon>Bacillales</taxon>
        <taxon>Paenibacillaceae</taxon>
        <taxon>Cohnella</taxon>
    </lineage>
</organism>
<name>A0A841U6M1_9BACL</name>